<dbReference type="SMART" id="SM00271">
    <property type="entry name" value="DnaJ"/>
    <property type="match status" value="1"/>
</dbReference>
<dbReference type="GO" id="GO:0101031">
    <property type="term" value="C:protein folding chaperone complex"/>
    <property type="evidence" value="ECO:0007669"/>
    <property type="project" value="EnsemblFungi"/>
</dbReference>
<feature type="region of interest" description="Disordered" evidence="4">
    <location>
        <begin position="303"/>
        <end position="361"/>
    </location>
</feature>
<name>A0A167TEH5_9HYPO</name>
<feature type="region of interest" description="Disordered" evidence="4">
    <location>
        <begin position="56"/>
        <end position="89"/>
    </location>
</feature>
<dbReference type="Pfam" id="PF16717">
    <property type="entry name" value="RAC_head"/>
    <property type="match status" value="1"/>
</dbReference>
<evidence type="ECO:0000256" key="3">
    <source>
        <dbReference type="ARBA" id="ARBA00023186"/>
    </source>
</evidence>
<evidence type="ECO:0000259" key="5">
    <source>
        <dbReference type="PROSITE" id="PS50076"/>
    </source>
</evidence>
<dbReference type="InterPro" id="IPR018253">
    <property type="entry name" value="DnaJ_domain_CS"/>
</dbReference>
<proteinExistence type="predicted"/>
<dbReference type="CDD" id="cd23953">
    <property type="entry name" value="zuotin_NTD"/>
    <property type="match status" value="1"/>
</dbReference>
<dbReference type="Pfam" id="PF26185">
    <property type="entry name" value="Zuotin_N"/>
    <property type="match status" value="1"/>
</dbReference>
<sequence>MAAATVLLSDRHIPALPQGWEAEGDIKRFKSLSPGTHRSLEPVGPQYLAHARRMRHNRTFSEDDRIEAEARAKKVDNGDDDGEISEPEDPSMLLREAKDWKNQDHYAVLGLSKYRYKATEEQIKKAHRKKVLKHHPDKKAAAGRAEDDNFFKCIQKATEVLLDPVKRRQYDSVDEEADVEPPTKKQLAAASKGDFYKLWSRVYKSEARFSRVQPVPSFGDERSTKEHVENFYNFWYNFDSWRTFEYLDEDVPDDNENRDQKRHVERKNANARKKKKAEDNARLRRMLDETSAGDERIKRFRQEANAAKNKKRTEKEAAERAAREEAARKKEEEAKAAAAAEEAAKADRESAKKAKEAAKNAVKKNKRVLKGSVKDANYFVAGGDAPASAIDAVLNDVELVQGRLDPDEIAALSGRLNGLKVADEIHGVWKGEVERLVAAGKLKAGEAASLA</sequence>
<dbReference type="InterPro" id="IPR036869">
    <property type="entry name" value="J_dom_sf"/>
</dbReference>
<dbReference type="OrthoDB" id="1690618at2759"/>
<feature type="domain" description="J" evidence="5">
    <location>
        <begin position="104"/>
        <end position="174"/>
    </location>
</feature>
<dbReference type="GO" id="GO:0000054">
    <property type="term" value="P:ribosomal subunit export from nucleus"/>
    <property type="evidence" value="ECO:0007669"/>
    <property type="project" value="EnsemblFungi"/>
</dbReference>
<dbReference type="GO" id="GO:0003713">
    <property type="term" value="F:transcription coactivator activity"/>
    <property type="evidence" value="ECO:0007669"/>
    <property type="project" value="EnsemblFungi"/>
</dbReference>
<dbReference type="Proteomes" id="UP000076874">
    <property type="component" value="Unassembled WGS sequence"/>
</dbReference>
<gene>
    <name evidence="6" type="ORF">SPI_05648</name>
</gene>
<feature type="compositionally biased region" description="Acidic residues" evidence="4">
    <location>
        <begin position="78"/>
        <end position="89"/>
    </location>
</feature>
<dbReference type="GO" id="GO:0006364">
    <property type="term" value="P:rRNA processing"/>
    <property type="evidence" value="ECO:0007669"/>
    <property type="project" value="EnsemblFungi"/>
</dbReference>
<dbReference type="Gene3D" id="1.10.287.110">
    <property type="entry name" value="DnaJ domain"/>
    <property type="match status" value="1"/>
</dbReference>
<dbReference type="Gene3D" id="1.10.8.840">
    <property type="entry name" value="Ribosome-associated complex head domain"/>
    <property type="match status" value="1"/>
</dbReference>
<dbReference type="InterPro" id="IPR044634">
    <property type="entry name" value="Zuotin/DnaJC2"/>
</dbReference>
<comment type="subcellular location">
    <subcellularLocation>
        <location evidence="1">Cytoplasm</location>
    </subcellularLocation>
</comment>
<feature type="region of interest" description="Disordered" evidence="4">
    <location>
        <begin position="253"/>
        <end position="280"/>
    </location>
</feature>
<evidence type="ECO:0000313" key="7">
    <source>
        <dbReference type="Proteomes" id="UP000076874"/>
    </source>
</evidence>
<dbReference type="PROSITE" id="PS50076">
    <property type="entry name" value="DNAJ_2"/>
    <property type="match status" value="1"/>
</dbReference>
<dbReference type="EMBL" id="AZHD01000009">
    <property type="protein sequence ID" value="OAA60524.1"/>
    <property type="molecule type" value="Genomic_DNA"/>
</dbReference>
<feature type="compositionally biased region" description="Basic and acidic residues" evidence="4">
    <location>
        <begin position="59"/>
        <end position="77"/>
    </location>
</feature>
<evidence type="ECO:0000256" key="4">
    <source>
        <dbReference type="SAM" id="MobiDB-lite"/>
    </source>
</evidence>
<evidence type="ECO:0000313" key="6">
    <source>
        <dbReference type="EMBL" id="OAA60524.1"/>
    </source>
</evidence>
<dbReference type="Pfam" id="PF00226">
    <property type="entry name" value="DnaJ"/>
    <property type="match status" value="1"/>
</dbReference>
<dbReference type="GO" id="GO:0005730">
    <property type="term" value="C:nucleolus"/>
    <property type="evidence" value="ECO:0007669"/>
    <property type="project" value="EnsemblFungi"/>
</dbReference>
<keyword evidence="3" id="KW-0143">Chaperone</keyword>
<dbReference type="AlphaFoldDB" id="A0A167TEH5"/>
<dbReference type="GO" id="GO:0005840">
    <property type="term" value="C:ribosome"/>
    <property type="evidence" value="ECO:0007669"/>
    <property type="project" value="EnsemblFungi"/>
</dbReference>
<dbReference type="GO" id="GO:0043022">
    <property type="term" value="F:ribosome binding"/>
    <property type="evidence" value="ECO:0007669"/>
    <property type="project" value="EnsemblFungi"/>
</dbReference>
<dbReference type="GO" id="GO:0006452">
    <property type="term" value="P:translational frameshifting"/>
    <property type="evidence" value="ECO:0007669"/>
    <property type="project" value="EnsemblFungi"/>
</dbReference>
<keyword evidence="7" id="KW-1185">Reference proteome</keyword>
<evidence type="ECO:0000256" key="1">
    <source>
        <dbReference type="ARBA" id="ARBA00004496"/>
    </source>
</evidence>
<dbReference type="GO" id="GO:0030544">
    <property type="term" value="F:Hsp70 protein binding"/>
    <property type="evidence" value="ECO:0007669"/>
    <property type="project" value="InterPro"/>
</dbReference>
<accession>A0A167TEH5</accession>
<dbReference type="GO" id="GO:0035556">
    <property type="term" value="P:intracellular signal transduction"/>
    <property type="evidence" value="ECO:0007669"/>
    <property type="project" value="EnsemblFungi"/>
</dbReference>
<feature type="compositionally biased region" description="Basic residues" evidence="4">
    <location>
        <begin position="260"/>
        <end position="275"/>
    </location>
</feature>
<evidence type="ECO:0000256" key="2">
    <source>
        <dbReference type="ARBA" id="ARBA00022490"/>
    </source>
</evidence>
<dbReference type="GO" id="GO:0051083">
    <property type="term" value="P:'de novo' cotranslational protein folding"/>
    <property type="evidence" value="ECO:0007669"/>
    <property type="project" value="EnsemblFungi"/>
</dbReference>
<dbReference type="STRING" id="1081102.A0A167TEH5"/>
<dbReference type="InterPro" id="IPR032003">
    <property type="entry name" value="RAC_head"/>
</dbReference>
<dbReference type="GO" id="GO:0005829">
    <property type="term" value="C:cytosol"/>
    <property type="evidence" value="ECO:0007669"/>
    <property type="project" value="EnsemblFungi"/>
</dbReference>
<dbReference type="PROSITE" id="PS00636">
    <property type="entry name" value="DNAJ_1"/>
    <property type="match status" value="1"/>
</dbReference>
<feature type="compositionally biased region" description="Basic and acidic residues" evidence="4">
    <location>
        <begin position="313"/>
        <end position="335"/>
    </location>
</feature>
<dbReference type="CDD" id="cd06257">
    <property type="entry name" value="DnaJ"/>
    <property type="match status" value="1"/>
</dbReference>
<keyword evidence="2" id="KW-0963">Cytoplasm</keyword>
<dbReference type="Pfam" id="PF21884">
    <property type="entry name" value="ZUO1-like_ZHD"/>
    <property type="match status" value="1"/>
</dbReference>
<reference evidence="6 7" key="1">
    <citation type="journal article" date="2016" name="Genome Biol. Evol.">
        <title>Divergent and convergent evolution of fungal pathogenicity.</title>
        <authorList>
            <person name="Shang Y."/>
            <person name="Xiao G."/>
            <person name="Zheng P."/>
            <person name="Cen K."/>
            <person name="Zhan S."/>
            <person name="Wang C."/>
        </authorList>
    </citation>
    <scope>NUCLEOTIDE SEQUENCE [LARGE SCALE GENOMIC DNA]</scope>
    <source>
        <strain evidence="6 7">RCEF 264</strain>
    </source>
</reference>
<dbReference type="InterPro" id="IPR042569">
    <property type="entry name" value="RAC_head_sf"/>
</dbReference>
<dbReference type="SUPFAM" id="SSF46565">
    <property type="entry name" value="Chaperone J-domain"/>
    <property type="match status" value="1"/>
</dbReference>
<protein>
    <submittedName>
        <fullName evidence="6">Ribosome associated chaperone</fullName>
    </submittedName>
</protein>
<dbReference type="InterPro" id="IPR054076">
    <property type="entry name" value="ZUO1-like_ZHD"/>
</dbReference>
<dbReference type="PANTHER" id="PTHR43999:SF1">
    <property type="entry name" value="DNAJ HOMOLOG SUBFAMILY C MEMBER 2"/>
    <property type="match status" value="1"/>
</dbReference>
<organism evidence="6 7">
    <name type="scientific">Niveomyces insectorum RCEF 264</name>
    <dbReference type="NCBI Taxonomy" id="1081102"/>
    <lineage>
        <taxon>Eukaryota</taxon>
        <taxon>Fungi</taxon>
        <taxon>Dikarya</taxon>
        <taxon>Ascomycota</taxon>
        <taxon>Pezizomycotina</taxon>
        <taxon>Sordariomycetes</taxon>
        <taxon>Hypocreomycetidae</taxon>
        <taxon>Hypocreales</taxon>
        <taxon>Cordycipitaceae</taxon>
        <taxon>Niveomyces</taxon>
    </lineage>
</organism>
<dbReference type="InterPro" id="IPR058871">
    <property type="entry name" value="Zuotin_N"/>
</dbReference>
<comment type="caution">
    <text evidence="6">The sequence shown here is derived from an EMBL/GenBank/DDBJ whole genome shotgun (WGS) entry which is preliminary data.</text>
</comment>
<dbReference type="PANTHER" id="PTHR43999">
    <property type="entry name" value="DNAJ HOMOLOG SUBFAMILY C MEMBER 2"/>
    <property type="match status" value="1"/>
</dbReference>
<dbReference type="InterPro" id="IPR001623">
    <property type="entry name" value="DnaJ_domain"/>
</dbReference>
<feature type="compositionally biased region" description="Basic and acidic residues" evidence="4">
    <location>
        <begin position="342"/>
        <end position="358"/>
    </location>
</feature>
<dbReference type="GO" id="GO:0006450">
    <property type="term" value="P:regulation of translational fidelity"/>
    <property type="evidence" value="ECO:0007669"/>
    <property type="project" value="EnsemblFungi"/>
</dbReference>